<evidence type="ECO:0000313" key="5">
    <source>
        <dbReference type="EMBL" id="KAF6005395.1"/>
    </source>
</evidence>
<feature type="region of interest" description="Disordered" evidence="3">
    <location>
        <begin position="485"/>
        <end position="522"/>
    </location>
</feature>
<organism evidence="5 6">
    <name type="scientific">Cyanidiococcus yangmingshanensis</name>
    <dbReference type="NCBI Taxonomy" id="2690220"/>
    <lineage>
        <taxon>Eukaryota</taxon>
        <taxon>Rhodophyta</taxon>
        <taxon>Bangiophyceae</taxon>
        <taxon>Cyanidiales</taxon>
        <taxon>Cyanidiaceae</taxon>
        <taxon>Cyanidiococcus</taxon>
    </lineage>
</organism>
<evidence type="ECO:0000256" key="2">
    <source>
        <dbReference type="ARBA" id="ARBA00023235"/>
    </source>
</evidence>
<dbReference type="GO" id="GO:0003723">
    <property type="term" value="F:RNA binding"/>
    <property type="evidence" value="ECO:0007669"/>
    <property type="project" value="InterPro"/>
</dbReference>
<gene>
    <name evidence="5" type="primary">PUS7</name>
    <name evidence="5" type="ORF">F1559_004879</name>
</gene>
<dbReference type="Pfam" id="PF01142">
    <property type="entry name" value="TruD"/>
    <property type="match status" value="1"/>
</dbReference>
<reference evidence="5 6" key="1">
    <citation type="journal article" date="2020" name="J. Phycol.">
        <title>Comparative genome analysis reveals Cyanidiococcus gen. nov., a new extremophilic red algal genus sister to Cyanidioschyzon (Cyanidioschyzonaceae, Rhodophyta).</title>
        <authorList>
            <person name="Liu S.-L."/>
            <person name="Chiang Y.-R."/>
            <person name="Yoon H.S."/>
            <person name="Fu H.-Y."/>
        </authorList>
    </citation>
    <scope>NUCLEOTIDE SEQUENCE [LARGE SCALE GENOMIC DNA]</scope>
    <source>
        <strain evidence="5 6">THAL066</strain>
    </source>
</reference>
<dbReference type="CDD" id="cd02576">
    <property type="entry name" value="PseudoU_synth_ScPUS7"/>
    <property type="match status" value="1"/>
</dbReference>
<proteinExistence type="inferred from homology"/>
<name>A0A7J7IQK6_9RHOD</name>
<dbReference type="PANTHER" id="PTHR13326:SF21">
    <property type="entry name" value="PSEUDOURIDYLATE SYNTHASE PUS7L"/>
    <property type="match status" value="1"/>
</dbReference>
<protein>
    <submittedName>
        <fullName evidence="5">Multisubstrate pseudouridine synthase 7</fullName>
    </submittedName>
</protein>
<dbReference type="InterPro" id="IPR042214">
    <property type="entry name" value="TruD_catalytic"/>
</dbReference>
<dbReference type="Proteomes" id="UP000530660">
    <property type="component" value="Unassembled WGS sequence"/>
</dbReference>
<dbReference type="InterPro" id="IPR001656">
    <property type="entry name" value="PsdUridine_synth_TruD"/>
</dbReference>
<evidence type="ECO:0000313" key="6">
    <source>
        <dbReference type="Proteomes" id="UP000530660"/>
    </source>
</evidence>
<sequence>MSVQRERQLGITAYVSDQSGFHASVKTIFRDFIVHEVDQTGRVLSLNSEREATAAARLQEADKVTPSTRPSLENLRQSLTSSFDPADIVRILEYVRQCWEDHSPPAPTCLTLSACADKTVRRARHAALRTLAPHFASTTDDAQHIQLYRTKEDGTALARTVPRRATAPDSATRSAKIRRALNTRERCTRQGGGYLRFLLCKQNLDTTEVILRLARALGIKPAAFSHAGTKDRRGITTQEMRVRNTTVARLQQAAERAFGSASVDSGTPQIRLGGFQYTTEPLRLGQLQGNYFRIVLRYVRPSEQAQIEKAIADLEMYGFINYFGLQRFGSGQTPTHDIGIALLQGNWRKALDLILTGSLVHTTDEKQSSRIKLLKPILETYQKERDAARALAQLDALPRIYQRGLHLERRLLQAECRYGTQDLQAIFHSLPRNLRTLYLHAVQSYVWNEMASERIRQFGSRQVHEGDLVVVSSSEDAQTDASLVDEVPSWNSSHNTAQDIAHGPTNDHHHHHHHEDEDEDEDALTIESADVGGTRRASPAVHEVNATDVALGRYTIFDVVIPVPGLNTGSISCPAAAQAYRRFVETHQIELIGERAPALCRQTAMRGTFRRLLIRPERLQHDFIRHQMPREPLTRTDLDECRDR</sequence>
<dbReference type="SUPFAM" id="SSF55120">
    <property type="entry name" value="Pseudouridine synthase"/>
    <property type="match status" value="1"/>
</dbReference>
<evidence type="ECO:0000259" key="4">
    <source>
        <dbReference type="PROSITE" id="PS50984"/>
    </source>
</evidence>
<dbReference type="InterPro" id="IPR020103">
    <property type="entry name" value="PsdUridine_synth_cat_dom_sf"/>
</dbReference>
<dbReference type="OrthoDB" id="447290at2759"/>
<dbReference type="InterPro" id="IPR011760">
    <property type="entry name" value="PsdUridine_synth_TruD_insert"/>
</dbReference>
<comment type="similarity">
    <text evidence="1">Belongs to the pseudouridine synthase TruD family.</text>
</comment>
<dbReference type="GO" id="GO:0001522">
    <property type="term" value="P:pseudouridine synthesis"/>
    <property type="evidence" value="ECO:0007669"/>
    <property type="project" value="InterPro"/>
</dbReference>
<keyword evidence="6" id="KW-1185">Reference proteome</keyword>
<dbReference type="GO" id="GO:0009982">
    <property type="term" value="F:pseudouridine synthase activity"/>
    <property type="evidence" value="ECO:0007669"/>
    <property type="project" value="InterPro"/>
</dbReference>
<dbReference type="AlphaFoldDB" id="A0A7J7IQK6"/>
<keyword evidence="2" id="KW-0413">Isomerase</keyword>
<dbReference type="NCBIfam" id="TIGR00094">
    <property type="entry name" value="tRNA_TruD_broad"/>
    <property type="match status" value="1"/>
</dbReference>
<dbReference type="GO" id="GO:0005634">
    <property type="term" value="C:nucleus"/>
    <property type="evidence" value="ECO:0007669"/>
    <property type="project" value="TreeGrafter"/>
</dbReference>
<dbReference type="PANTHER" id="PTHR13326">
    <property type="entry name" value="TRNA PSEUDOURIDINE SYNTHASE D"/>
    <property type="match status" value="1"/>
</dbReference>
<dbReference type="PROSITE" id="PS50984">
    <property type="entry name" value="TRUD"/>
    <property type="match status" value="1"/>
</dbReference>
<dbReference type="PIRSF" id="PIRSF037016">
    <property type="entry name" value="Pseudouridin_synth_euk_prd"/>
    <property type="match status" value="1"/>
</dbReference>
<evidence type="ECO:0000256" key="1">
    <source>
        <dbReference type="ARBA" id="ARBA00007953"/>
    </source>
</evidence>
<accession>A0A7J7IQK6</accession>
<comment type="caution">
    <text evidence="5">The sequence shown here is derived from an EMBL/GenBank/DDBJ whole genome shotgun (WGS) entry which is preliminary data.</text>
</comment>
<dbReference type="Gene3D" id="3.30.2350.20">
    <property type="entry name" value="TruD, catalytic domain"/>
    <property type="match status" value="2"/>
</dbReference>
<feature type="compositionally biased region" description="Polar residues" evidence="3">
    <location>
        <begin position="489"/>
        <end position="498"/>
    </location>
</feature>
<feature type="domain" description="TRUD" evidence="4">
    <location>
        <begin position="318"/>
        <end position="615"/>
    </location>
</feature>
<dbReference type="EMBL" id="VWRR01000001">
    <property type="protein sequence ID" value="KAF6005395.1"/>
    <property type="molecule type" value="Genomic_DNA"/>
</dbReference>
<evidence type="ECO:0000256" key="3">
    <source>
        <dbReference type="SAM" id="MobiDB-lite"/>
    </source>
</evidence>